<keyword evidence="4" id="KW-0479">Metal-binding</keyword>
<evidence type="ECO:0000313" key="9">
    <source>
        <dbReference type="Proteomes" id="UP001472677"/>
    </source>
</evidence>
<keyword evidence="5" id="KW-0560">Oxidoreductase</keyword>
<evidence type="ECO:0000256" key="4">
    <source>
        <dbReference type="ARBA" id="ARBA00022723"/>
    </source>
</evidence>
<proteinExistence type="inferred from homology"/>
<keyword evidence="6" id="KW-0408">Iron</keyword>
<comment type="similarity">
    <text evidence="2">Belongs to the cytochrome P450 family.</text>
</comment>
<evidence type="ECO:0000256" key="5">
    <source>
        <dbReference type="ARBA" id="ARBA00023002"/>
    </source>
</evidence>
<dbReference type="InterPro" id="IPR036396">
    <property type="entry name" value="Cyt_P450_sf"/>
</dbReference>
<comment type="caution">
    <text evidence="8">The sequence shown here is derived from an EMBL/GenBank/DDBJ whole genome shotgun (WGS) entry which is preliminary data.</text>
</comment>
<evidence type="ECO:0000256" key="1">
    <source>
        <dbReference type="ARBA" id="ARBA00001971"/>
    </source>
</evidence>
<evidence type="ECO:0000256" key="2">
    <source>
        <dbReference type="ARBA" id="ARBA00010617"/>
    </source>
</evidence>
<reference evidence="8 9" key="1">
    <citation type="journal article" date="2024" name="G3 (Bethesda)">
        <title>Genome assembly of Hibiscus sabdariffa L. provides insights into metabolisms of medicinal natural products.</title>
        <authorList>
            <person name="Kim T."/>
        </authorList>
    </citation>
    <scope>NUCLEOTIDE SEQUENCE [LARGE SCALE GENOMIC DNA]</scope>
    <source>
        <strain evidence="8">TK-2024</strain>
        <tissue evidence="8">Old leaves</tissue>
    </source>
</reference>
<sequence>MVVAFLSVVLCLILGYWYRKRNSRVRIWPVVGMLPALASNAHGMLDFFTDVLRSNGGTFKIRGAWFPSSDFLVIAHPMNINHILCKHHENYDNALELKQILEAYDGIVVSNSHVWKRTRKAFLSFFQHNKKSAAYMIET</sequence>
<evidence type="ECO:0008006" key="10">
    <source>
        <dbReference type="Google" id="ProtNLM"/>
    </source>
</evidence>
<dbReference type="InterPro" id="IPR001128">
    <property type="entry name" value="Cyt_P450"/>
</dbReference>
<dbReference type="SUPFAM" id="SSF48264">
    <property type="entry name" value="Cytochrome P450"/>
    <property type="match status" value="1"/>
</dbReference>
<protein>
    <recommendedName>
        <fullName evidence="10">Cytochrome P450</fullName>
    </recommendedName>
</protein>
<organism evidence="8 9">
    <name type="scientific">Hibiscus sabdariffa</name>
    <name type="common">roselle</name>
    <dbReference type="NCBI Taxonomy" id="183260"/>
    <lineage>
        <taxon>Eukaryota</taxon>
        <taxon>Viridiplantae</taxon>
        <taxon>Streptophyta</taxon>
        <taxon>Embryophyta</taxon>
        <taxon>Tracheophyta</taxon>
        <taxon>Spermatophyta</taxon>
        <taxon>Magnoliopsida</taxon>
        <taxon>eudicotyledons</taxon>
        <taxon>Gunneridae</taxon>
        <taxon>Pentapetalae</taxon>
        <taxon>rosids</taxon>
        <taxon>malvids</taxon>
        <taxon>Malvales</taxon>
        <taxon>Malvaceae</taxon>
        <taxon>Malvoideae</taxon>
        <taxon>Hibiscus</taxon>
    </lineage>
</organism>
<accession>A0ABR2CBZ2</accession>
<dbReference type="Proteomes" id="UP001472677">
    <property type="component" value="Unassembled WGS sequence"/>
</dbReference>
<name>A0ABR2CBZ2_9ROSI</name>
<gene>
    <name evidence="8" type="ORF">V6N12_032221</name>
</gene>
<dbReference type="EMBL" id="JBBPBM010000056">
    <property type="protein sequence ID" value="KAK8517021.1"/>
    <property type="molecule type" value="Genomic_DNA"/>
</dbReference>
<evidence type="ECO:0000256" key="7">
    <source>
        <dbReference type="ARBA" id="ARBA00023033"/>
    </source>
</evidence>
<comment type="cofactor">
    <cofactor evidence="1">
        <name>heme</name>
        <dbReference type="ChEBI" id="CHEBI:30413"/>
    </cofactor>
</comment>
<dbReference type="PANTHER" id="PTHR24296">
    <property type="entry name" value="CYTOCHROME P450"/>
    <property type="match status" value="1"/>
</dbReference>
<dbReference type="Gene3D" id="1.10.630.10">
    <property type="entry name" value="Cytochrome P450"/>
    <property type="match status" value="1"/>
</dbReference>
<evidence type="ECO:0000256" key="3">
    <source>
        <dbReference type="ARBA" id="ARBA00022617"/>
    </source>
</evidence>
<evidence type="ECO:0000256" key="6">
    <source>
        <dbReference type="ARBA" id="ARBA00023004"/>
    </source>
</evidence>
<keyword evidence="9" id="KW-1185">Reference proteome</keyword>
<dbReference type="Pfam" id="PF00067">
    <property type="entry name" value="p450"/>
    <property type="match status" value="1"/>
</dbReference>
<evidence type="ECO:0000313" key="8">
    <source>
        <dbReference type="EMBL" id="KAK8517021.1"/>
    </source>
</evidence>
<keyword evidence="7" id="KW-0503">Monooxygenase</keyword>
<keyword evidence="3" id="KW-0349">Heme</keyword>